<dbReference type="OrthoDB" id="3890746at2759"/>
<reference evidence="2 3" key="1">
    <citation type="submission" date="2019-04" db="EMBL/GenBank/DDBJ databases">
        <title>Friends and foes A comparative genomics study of 23 Aspergillus species from section Flavi.</title>
        <authorList>
            <consortium name="DOE Joint Genome Institute"/>
            <person name="Kjaerbolling I."/>
            <person name="Vesth T."/>
            <person name="Frisvad J.C."/>
            <person name="Nybo J.L."/>
            <person name="Theobald S."/>
            <person name="Kildgaard S."/>
            <person name="Isbrandt T."/>
            <person name="Kuo A."/>
            <person name="Sato A."/>
            <person name="Lyhne E.K."/>
            <person name="Kogle M.E."/>
            <person name="Wiebenga A."/>
            <person name="Kun R.S."/>
            <person name="Lubbers R.J."/>
            <person name="Makela M.R."/>
            <person name="Barry K."/>
            <person name="Chovatia M."/>
            <person name="Clum A."/>
            <person name="Daum C."/>
            <person name="Haridas S."/>
            <person name="He G."/>
            <person name="LaButti K."/>
            <person name="Lipzen A."/>
            <person name="Mondo S."/>
            <person name="Riley R."/>
            <person name="Salamov A."/>
            <person name="Simmons B.A."/>
            <person name="Magnuson J.K."/>
            <person name="Henrissat B."/>
            <person name="Mortensen U.H."/>
            <person name="Larsen T.O."/>
            <person name="Devries R.P."/>
            <person name="Grigoriev I.V."/>
            <person name="Machida M."/>
            <person name="Baker S.E."/>
            <person name="Andersen M.R."/>
        </authorList>
    </citation>
    <scope>NUCLEOTIDE SEQUENCE [LARGE SCALE GENOMIC DNA]</scope>
    <source>
        <strain evidence="2 3">IBT 18842</strain>
    </source>
</reference>
<protein>
    <submittedName>
        <fullName evidence="2">Uncharacterized protein</fullName>
    </submittedName>
</protein>
<proteinExistence type="predicted"/>
<evidence type="ECO:0000313" key="3">
    <source>
        <dbReference type="Proteomes" id="UP000325780"/>
    </source>
</evidence>
<accession>A0A5N6TL97</accession>
<keyword evidence="1" id="KW-0472">Membrane</keyword>
<keyword evidence="1" id="KW-1133">Transmembrane helix</keyword>
<dbReference type="AlphaFoldDB" id="A0A5N6TL97"/>
<keyword evidence="1" id="KW-0812">Transmembrane</keyword>
<name>A0A5N6TL97_ASPAV</name>
<evidence type="ECO:0000313" key="2">
    <source>
        <dbReference type="EMBL" id="KAE8146879.1"/>
    </source>
</evidence>
<sequence>MDTISTNSYHASCASDEEESQYLKRVRILRWVRLGLAILIAGLSIALVACEAVPFHHYRRTSAYEKVGLYLWPLNLDIRPAIALISCGSILAFSNITYITTALLPSPRAHIHKINLLAATTALIGFLAALAAVVFAIHLPGSHPPSGFSGVETLHSWTCKWKVKHGLLRHNLDEIVSSPPRHFGRDCAATKAAFVLMACVLGLEILMGAVAAIGAWLARSVEKKRAESEVLVKVESVAKYPGT</sequence>
<feature type="transmembrane region" description="Helical" evidence="1">
    <location>
        <begin position="34"/>
        <end position="58"/>
    </location>
</feature>
<feature type="transmembrane region" description="Helical" evidence="1">
    <location>
        <begin position="78"/>
        <end position="104"/>
    </location>
</feature>
<feature type="transmembrane region" description="Helical" evidence="1">
    <location>
        <begin position="192"/>
        <end position="218"/>
    </location>
</feature>
<dbReference type="Proteomes" id="UP000325780">
    <property type="component" value="Unassembled WGS sequence"/>
</dbReference>
<evidence type="ECO:0000256" key="1">
    <source>
        <dbReference type="SAM" id="Phobius"/>
    </source>
</evidence>
<feature type="transmembrane region" description="Helical" evidence="1">
    <location>
        <begin position="116"/>
        <end position="139"/>
    </location>
</feature>
<gene>
    <name evidence="2" type="ORF">BDV25DRAFT_161585</name>
</gene>
<keyword evidence="3" id="KW-1185">Reference proteome</keyword>
<organism evidence="2 3">
    <name type="scientific">Aspergillus avenaceus</name>
    <dbReference type="NCBI Taxonomy" id="36643"/>
    <lineage>
        <taxon>Eukaryota</taxon>
        <taxon>Fungi</taxon>
        <taxon>Dikarya</taxon>
        <taxon>Ascomycota</taxon>
        <taxon>Pezizomycotina</taxon>
        <taxon>Eurotiomycetes</taxon>
        <taxon>Eurotiomycetidae</taxon>
        <taxon>Eurotiales</taxon>
        <taxon>Aspergillaceae</taxon>
        <taxon>Aspergillus</taxon>
        <taxon>Aspergillus subgen. Circumdati</taxon>
    </lineage>
</organism>
<dbReference type="EMBL" id="ML742238">
    <property type="protein sequence ID" value="KAE8146879.1"/>
    <property type="molecule type" value="Genomic_DNA"/>
</dbReference>